<evidence type="ECO:0000256" key="3">
    <source>
        <dbReference type="ARBA" id="ARBA00022741"/>
    </source>
</evidence>
<dbReference type="InterPro" id="IPR011527">
    <property type="entry name" value="ABC1_TM_dom"/>
</dbReference>
<dbReference type="Proteomes" id="UP001189624">
    <property type="component" value="Chromosome 5"/>
</dbReference>
<evidence type="ECO:0000259" key="8">
    <source>
        <dbReference type="PROSITE" id="PS50929"/>
    </source>
</evidence>
<evidence type="ECO:0000256" key="5">
    <source>
        <dbReference type="ARBA" id="ARBA00022989"/>
    </source>
</evidence>
<dbReference type="GO" id="GO:0005524">
    <property type="term" value="F:ATP binding"/>
    <property type="evidence" value="ECO:0007669"/>
    <property type="project" value="UniProtKB-KW"/>
</dbReference>
<evidence type="ECO:0000256" key="7">
    <source>
        <dbReference type="SAM" id="Phobius"/>
    </source>
</evidence>
<keyword evidence="3" id="KW-0547">Nucleotide-binding</keyword>
<dbReference type="InterPro" id="IPR050173">
    <property type="entry name" value="ABC_transporter_C-like"/>
</dbReference>
<accession>A0AA86VJ27</accession>
<dbReference type="PANTHER" id="PTHR24223:SF375">
    <property type="entry name" value="ABC TRANSPORTER C FAMILY MEMBER 11-RELATED"/>
    <property type="match status" value="1"/>
</dbReference>
<dbReference type="EMBL" id="OY731402">
    <property type="protein sequence ID" value="CAJ1958713.1"/>
    <property type="molecule type" value="Genomic_DNA"/>
</dbReference>
<proteinExistence type="predicted"/>
<evidence type="ECO:0000256" key="2">
    <source>
        <dbReference type="ARBA" id="ARBA00022692"/>
    </source>
</evidence>
<dbReference type="InterPro" id="IPR036640">
    <property type="entry name" value="ABC1_TM_sf"/>
</dbReference>
<organism evidence="9 10">
    <name type="scientific">Sphenostylis stenocarpa</name>
    <dbReference type="NCBI Taxonomy" id="92480"/>
    <lineage>
        <taxon>Eukaryota</taxon>
        <taxon>Viridiplantae</taxon>
        <taxon>Streptophyta</taxon>
        <taxon>Embryophyta</taxon>
        <taxon>Tracheophyta</taxon>
        <taxon>Spermatophyta</taxon>
        <taxon>Magnoliopsida</taxon>
        <taxon>eudicotyledons</taxon>
        <taxon>Gunneridae</taxon>
        <taxon>Pentapetalae</taxon>
        <taxon>rosids</taxon>
        <taxon>fabids</taxon>
        <taxon>Fabales</taxon>
        <taxon>Fabaceae</taxon>
        <taxon>Papilionoideae</taxon>
        <taxon>50 kb inversion clade</taxon>
        <taxon>NPAAA clade</taxon>
        <taxon>indigoferoid/millettioid clade</taxon>
        <taxon>Phaseoleae</taxon>
        <taxon>Sphenostylis</taxon>
    </lineage>
</organism>
<keyword evidence="1" id="KW-0813">Transport</keyword>
<evidence type="ECO:0000256" key="4">
    <source>
        <dbReference type="ARBA" id="ARBA00022840"/>
    </source>
</evidence>
<dbReference type="SUPFAM" id="SSF90123">
    <property type="entry name" value="ABC transporter transmembrane region"/>
    <property type="match status" value="1"/>
</dbReference>
<keyword evidence="6 7" id="KW-0472">Membrane</keyword>
<evidence type="ECO:0000256" key="1">
    <source>
        <dbReference type="ARBA" id="ARBA00022448"/>
    </source>
</evidence>
<keyword evidence="4" id="KW-0067">ATP-binding</keyword>
<feature type="transmembrane region" description="Helical" evidence="7">
    <location>
        <begin position="182"/>
        <end position="208"/>
    </location>
</feature>
<keyword evidence="5 7" id="KW-1133">Transmembrane helix</keyword>
<feature type="domain" description="ABC transmembrane type-1" evidence="8">
    <location>
        <begin position="58"/>
        <end position="224"/>
    </location>
</feature>
<dbReference type="Gramene" id="rna-AYBTSS11_LOCUS17887">
    <property type="protein sequence ID" value="CAJ1958713.1"/>
    <property type="gene ID" value="gene-AYBTSS11_LOCUS17887"/>
</dbReference>
<evidence type="ECO:0000313" key="10">
    <source>
        <dbReference type="Proteomes" id="UP001189624"/>
    </source>
</evidence>
<dbReference type="Pfam" id="PF00664">
    <property type="entry name" value="ABC_membrane"/>
    <property type="match status" value="1"/>
</dbReference>
<dbReference type="PANTHER" id="PTHR24223">
    <property type="entry name" value="ATP-BINDING CASSETTE SUB-FAMILY C"/>
    <property type="match status" value="1"/>
</dbReference>
<dbReference type="GO" id="GO:0016020">
    <property type="term" value="C:membrane"/>
    <property type="evidence" value="ECO:0007669"/>
    <property type="project" value="InterPro"/>
</dbReference>
<feature type="transmembrane region" description="Helical" evidence="7">
    <location>
        <begin position="92"/>
        <end position="116"/>
    </location>
</feature>
<protein>
    <recommendedName>
        <fullName evidence="8">ABC transmembrane type-1 domain-containing protein</fullName>
    </recommendedName>
</protein>
<dbReference type="PROSITE" id="PS50929">
    <property type="entry name" value="ABC_TM1F"/>
    <property type="match status" value="1"/>
</dbReference>
<evidence type="ECO:0000313" key="9">
    <source>
        <dbReference type="EMBL" id="CAJ1958713.1"/>
    </source>
</evidence>
<name>A0AA86VJ27_9FABA</name>
<dbReference type="AlphaFoldDB" id="A0AA86VJ27"/>
<dbReference type="Gene3D" id="1.20.1560.10">
    <property type="entry name" value="ABC transporter type 1, transmembrane domain"/>
    <property type="match status" value="1"/>
</dbReference>
<sequence>MKQGYRKPVTEKDVWKLDKWDETETLTEKFQNCWMLEFQSSHPWLLRALNSSLGKRFWMGGIFKIGNDLSQFVGPILLNHLLASMQRGDPSWIGYIYAFSIFVGVTAGVLCEAQYFQNVMRVGFRLRSTLVAAIYRKSLRLTNDGRKKFTTGKLMNMITTDANALQQICQQLHGLWSAPFRITVAMVLLYQQLGVASLIGSLLLVLIIPLQARFVSSFIACGHV</sequence>
<keyword evidence="2 7" id="KW-0812">Transmembrane</keyword>
<dbReference type="GO" id="GO:0140359">
    <property type="term" value="F:ABC-type transporter activity"/>
    <property type="evidence" value="ECO:0007669"/>
    <property type="project" value="InterPro"/>
</dbReference>
<reference evidence="9" key="1">
    <citation type="submission" date="2023-10" db="EMBL/GenBank/DDBJ databases">
        <authorList>
            <person name="Domelevo Entfellner J.-B."/>
        </authorList>
    </citation>
    <scope>NUCLEOTIDE SEQUENCE</scope>
</reference>
<gene>
    <name evidence="9" type="ORF">AYBTSS11_LOCUS17887</name>
</gene>
<keyword evidence="10" id="KW-1185">Reference proteome</keyword>
<evidence type="ECO:0000256" key="6">
    <source>
        <dbReference type="ARBA" id="ARBA00023136"/>
    </source>
</evidence>